<dbReference type="GO" id="GO:0005737">
    <property type="term" value="C:cytoplasm"/>
    <property type="evidence" value="ECO:0007669"/>
    <property type="project" value="TreeGrafter"/>
</dbReference>
<name>A0A4P7MWU9_PYROR</name>
<feature type="compositionally biased region" description="Basic and acidic residues" evidence="2">
    <location>
        <begin position="427"/>
        <end position="436"/>
    </location>
</feature>
<proteinExistence type="predicted"/>
<feature type="compositionally biased region" description="Gly residues" evidence="2">
    <location>
        <begin position="641"/>
        <end position="650"/>
    </location>
</feature>
<dbReference type="PANTHER" id="PTHR43187:SF1">
    <property type="entry name" value="GLUTAMINE AMIDOTRANSFERASE DUG3-RELATED"/>
    <property type="match status" value="1"/>
</dbReference>
<dbReference type="AlphaFoldDB" id="A0A4P7MWU9"/>
<feature type="compositionally biased region" description="Polar residues" evidence="2">
    <location>
        <begin position="732"/>
        <end position="749"/>
    </location>
</feature>
<sequence length="749" mass="82957">MCRFLVYKGSDEILLSKLILEPTHSILKQSFDSRLRLDTRRGQNNADGFGIGFYTNPKLGAAPCLFTSTTPAWNSPNLNRLASKTASRLIFAHVRATTEGSLSEDNCHPFYHGSLMWMHNGGLGGWKYIKRRLGERLADRWYLGVVGGTDSEWAFALFLDTLERMGYDPSAQPEKGFGPTVLRRAMLKTIELINELIDDIPESIIQAEKVDTRSLLNFALTDGHSIICTRYVSSATDEAASLYYSSGSQWENRPSHEDECNFQMERRDKGADVVLVASEPLTFERENWVNVPTNSILTIHGQTVMVHPIMDQFSNHSPYHTRSAAYVQMKGLSANEKLAMTPALEDAARVSASAIAAEALQRRLQGSAAQAPLPYQPRVRPTVETSLDLRSVTQSKVQQQQRHSSPNPPSQGNIKKKRRSLNALERSQGDPHRDQDSGSEPPTPSEEPPRNNFGDPNKIAQYFPELTLLVSAARSDFTLSFLPLCSGTNPREHAGSAGGGHRDAAARRTASARWDLEVWRPWVAEHAKTVWNWAWFEREEDLERIDRLDFCRVSMGCHTVVQPTYLLYDDEDEEDIVAGQQRWAGELGVVMAPLSYTLLPMERQLMRVEEEEERRREMARRQRALRERLRMTADSERGRGAGRGNGGEIGSGADARFADQAKESQNGDGAAGVASKPDVEQEVPRSSPDPGGGGDATEKNIQGEGDSTNRSGDSPLASPSSPIEDELELSPPNVTQTTAPQEASSDPGA</sequence>
<accession>A0A4P7MWU9</accession>
<dbReference type="InterPro" id="IPR052373">
    <property type="entry name" value="Gamma-glu_amide_hydrolase"/>
</dbReference>
<evidence type="ECO:0000256" key="2">
    <source>
        <dbReference type="SAM" id="MobiDB-lite"/>
    </source>
</evidence>
<dbReference type="PROSITE" id="PS51278">
    <property type="entry name" value="GATASE_TYPE_2"/>
    <property type="match status" value="1"/>
</dbReference>
<organism evidence="4 5">
    <name type="scientific">Pyricularia oryzae</name>
    <name type="common">Rice blast fungus</name>
    <name type="synonym">Magnaporthe oryzae</name>
    <dbReference type="NCBI Taxonomy" id="318829"/>
    <lineage>
        <taxon>Eukaryota</taxon>
        <taxon>Fungi</taxon>
        <taxon>Dikarya</taxon>
        <taxon>Ascomycota</taxon>
        <taxon>Pezizomycotina</taxon>
        <taxon>Sordariomycetes</taxon>
        <taxon>Sordariomycetidae</taxon>
        <taxon>Magnaporthales</taxon>
        <taxon>Pyriculariaceae</taxon>
        <taxon>Pyricularia</taxon>
    </lineage>
</organism>
<dbReference type="Pfam" id="PF13230">
    <property type="entry name" value="GATase_4"/>
    <property type="match status" value="1"/>
</dbReference>
<feature type="compositionally biased region" description="Polar residues" evidence="2">
    <location>
        <begin position="705"/>
        <end position="721"/>
    </location>
</feature>
<evidence type="ECO:0000313" key="5">
    <source>
        <dbReference type="Proteomes" id="UP000294847"/>
    </source>
</evidence>
<dbReference type="GO" id="GO:0008242">
    <property type="term" value="F:omega peptidase activity"/>
    <property type="evidence" value="ECO:0007669"/>
    <property type="project" value="TreeGrafter"/>
</dbReference>
<feature type="compositionally biased region" description="Basic and acidic residues" evidence="2">
    <location>
        <begin position="619"/>
        <end position="639"/>
    </location>
</feature>
<dbReference type="SUPFAM" id="SSF56235">
    <property type="entry name" value="N-terminal nucleophile aminohydrolases (Ntn hydrolases)"/>
    <property type="match status" value="1"/>
</dbReference>
<dbReference type="InterPro" id="IPR017932">
    <property type="entry name" value="GATase_2_dom"/>
</dbReference>
<protein>
    <recommendedName>
        <fullName evidence="3">Glutamine amidotransferase type-2 domain-containing protein</fullName>
    </recommendedName>
</protein>
<dbReference type="PANTHER" id="PTHR43187">
    <property type="entry name" value="GLUTAMINE AMIDOTRANSFERASE DUG3-RELATED"/>
    <property type="match status" value="1"/>
</dbReference>
<feature type="region of interest" description="Disordered" evidence="2">
    <location>
        <begin position="619"/>
        <end position="749"/>
    </location>
</feature>
<feature type="domain" description="Glutamine amidotransferase type-2" evidence="3">
    <location>
        <begin position="2"/>
        <end position="309"/>
    </location>
</feature>
<dbReference type="GO" id="GO:0061672">
    <property type="term" value="C:glutathione hydrolase complex"/>
    <property type="evidence" value="ECO:0007669"/>
    <property type="project" value="TreeGrafter"/>
</dbReference>
<gene>
    <name evidence="4" type="ORF">PoMZ_10269</name>
</gene>
<reference evidence="4 5" key="1">
    <citation type="journal article" date="2019" name="Mol. Biol. Evol.">
        <title>Blast fungal genomes show frequent chromosomal changes, gene gains and losses, and effector gene turnover.</title>
        <authorList>
            <person name="Gomez Luciano L.B."/>
            <person name="Jason Tsai I."/>
            <person name="Chuma I."/>
            <person name="Tosa Y."/>
            <person name="Chen Y.H."/>
            <person name="Li J.Y."/>
            <person name="Li M.Y."/>
            <person name="Jade Lu M.Y."/>
            <person name="Nakayashiki H."/>
            <person name="Li W.H."/>
        </authorList>
    </citation>
    <scope>NUCLEOTIDE SEQUENCE [LARGE SCALE GENOMIC DNA]</scope>
    <source>
        <strain evidence="4">MZ5-1-6</strain>
    </source>
</reference>
<keyword evidence="1" id="KW-0315">Glutamine amidotransferase</keyword>
<dbReference type="GO" id="GO:0006751">
    <property type="term" value="P:glutathione catabolic process"/>
    <property type="evidence" value="ECO:0007669"/>
    <property type="project" value="TreeGrafter"/>
</dbReference>
<feature type="compositionally biased region" description="Polar residues" evidence="2">
    <location>
        <begin position="391"/>
        <end position="413"/>
    </location>
</feature>
<dbReference type="CDD" id="cd01908">
    <property type="entry name" value="YafJ"/>
    <property type="match status" value="1"/>
</dbReference>
<evidence type="ECO:0000259" key="3">
    <source>
        <dbReference type="PROSITE" id="PS51278"/>
    </source>
</evidence>
<dbReference type="Gene3D" id="3.60.20.10">
    <property type="entry name" value="Glutamine Phosphoribosylpyrophosphate, subunit 1, domain 1"/>
    <property type="match status" value="1"/>
</dbReference>
<evidence type="ECO:0000256" key="1">
    <source>
        <dbReference type="ARBA" id="ARBA00022962"/>
    </source>
</evidence>
<dbReference type="InterPro" id="IPR029055">
    <property type="entry name" value="Ntn_hydrolases_N"/>
</dbReference>
<dbReference type="InterPro" id="IPR026869">
    <property type="entry name" value="EgtC-like"/>
</dbReference>
<feature type="region of interest" description="Disordered" evidence="2">
    <location>
        <begin position="390"/>
        <end position="458"/>
    </location>
</feature>
<dbReference type="FunFam" id="3.60.20.10:FF:000045">
    <property type="entry name" value="Glutamine amidotransferase DUG3"/>
    <property type="match status" value="1"/>
</dbReference>
<dbReference type="Proteomes" id="UP000294847">
    <property type="component" value="Chromosome 1"/>
</dbReference>
<evidence type="ECO:0000313" key="4">
    <source>
        <dbReference type="EMBL" id="QBZ54567.1"/>
    </source>
</evidence>
<dbReference type="EMBL" id="CP034204">
    <property type="protein sequence ID" value="QBZ54567.1"/>
    <property type="molecule type" value="Genomic_DNA"/>
</dbReference>